<protein>
    <submittedName>
        <fullName evidence="1">Uncharacterized protein</fullName>
    </submittedName>
</protein>
<evidence type="ECO:0000313" key="1">
    <source>
        <dbReference type="EMBL" id="CDW42563.1"/>
    </source>
</evidence>
<dbReference type="EMBL" id="HACA01025202">
    <property type="protein sequence ID" value="CDW42563.1"/>
    <property type="molecule type" value="Transcribed_RNA"/>
</dbReference>
<accession>A0A0K2UWB9</accession>
<reference evidence="1" key="1">
    <citation type="submission" date="2014-05" db="EMBL/GenBank/DDBJ databases">
        <authorList>
            <person name="Chronopoulou M."/>
        </authorList>
    </citation>
    <scope>NUCLEOTIDE SEQUENCE</scope>
    <source>
        <tissue evidence="1">Whole organism</tissue>
    </source>
</reference>
<dbReference type="AlphaFoldDB" id="A0A0K2UWB9"/>
<name>A0A0K2UWB9_LEPSM</name>
<proteinExistence type="predicted"/>
<organism evidence="1">
    <name type="scientific">Lepeophtheirus salmonis</name>
    <name type="common">Salmon louse</name>
    <name type="synonym">Caligus salmonis</name>
    <dbReference type="NCBI Taxonomy" id="72036"/>
    <lineage>
        <taxon>Eukaryota</taxon>
        <taxon>Metazoa</taxon>
        <taxon>Ecdysozoa</taxon>
        <taxon>Arthropoda</taxon>
        <taxon>Crustacea</taxon>
        <taxon>Multicrustacea</taxon>
        <taxon>Hexanauplia</taxon>
        <taxon>Copepoda</taxon>
        <taxon>Siphonostomatoida</taxon>
        <taxon>Caligidae</taxon>
        <taxon>Lepeophtheirus</taxon>
    </lineage>
</organism>
<sequence>MISTVLRKSRLEDTRSNTIMYWCTETFFFAREDVHP</sequence>